<name>A0A0K1Q0V9_9BACT</name>
<dbReference type="Proteomes" id="UP000064967">
    <property type="component" value="Chromosome"/>
</dbReference>
<keyword evidence="3" id="KW-1185">Reference proteome</keyword>
<dbReference type="AlphaFoldDB" id="A0A0K1Q0V9"/>
<keyword evidence="1" id="KW-1133">Transmembrane helix</keyword>
<organism evidence="2 3">
    <name type="scientific">Labilithrix luteola</name>
    <dbReference type="NCBI Taxonomy" id="1391654"/>
    <lineage>
        <taxon>Bacteria</taxon>
        <taxon>Pseudomonadati</taxon>
        <taxon>Myxococcota</taxon>
        <taxon>Polyangia</taxon>
        <taxon>Polyangiales</taxon>
        <taxon>Labilitrichaceae</taxon>
        <taxon>Labilithrix</taxon>
    </lineage>
</organism>
<dbReference type="Pfam" id="PF07963">
    <property type="entry name" value="N_methyl"/>
    <property type="match status" value="1"/>
</dbReference>
<evidence type="ECO:0008006" key="4">
    <source>
        <dbReference type="Google" id="ProtNLM"/>
    </source>
</evidence>
<keyword evidence="1" id="KW-0812">Transmembrane</keyword>
<evidence type="ECO:0000313" key="2">
    <source>
        <dbReference type="EMBL" id="AKU99420.1"/>
    </source>
</evidence>
<dbReference type="SUPFAM" id="SSF54523">
    <property type="entry name" value="Pili subunits"/>
    <property type="match status" value="1"/>
</dbReference>
<dbReference type="Gene3D" id="3.30.700.10">
    <property type="entry name" value="Glycoprotein, Type 4 Pilin"/>
    <property type="match status" value="1"/>
</dbReference>
<evidence type="ECO:0000313" key="3">
    <source>
        <dbReference type="Proteomes" id="UP000064967"/>
    </source>
</evidence>
<keyword evidence="1" id="KW-0472">Membrane</keyword>
<dbReference type="EMBL" id="CP012333">
    <property type="protein sequence ID" value="AKU99420.1"/>
    <property type="molecule type" value="Genomic_DNA"/>
</dbReference>
<dbReference type="PROSITE" id="PS00409">
    <property type="entry name" value="PROKAR_NTER_METHYL"/>
    <property type="match status" value="1"/>
</dbReference>
<accession>A0A0K1Q0V9</accession>
<dbReference type="KEGG" id="llu:AKJ09_06084"/>
<evidence type="ECO:0000256" key="1">
    <source>
        <dbReference type="SAM" id="Phobius"/>
    </source>
</evidence>
<dbReference type="InterPro" id="IPR045584">
    <property type="entry name" value="Pilin-like"/>
</dbReference>
<dbReference type="InterPro" id="IPR012902">
    <property type="entry name" value="N_methyl_site"/>
</dbReference>
<proteinExistence type="predicted"/>
<dbReference type="NCBIfam" id="TIGR02532">
    <property type="entry name" value="IV_pilin_GFxxxE"/>
    <property type="match status" value="1"/>
</dbReference>
<reference evidence="2 3" key="1">
    <citation type="submission" date="2015-08" db="EMBL/GenBank/DDBJ databases">
        <authorList>
            <person name="Babu N.S."/>
            <person name="Beckwith C.J."/>
            <person name="Beseler K.G."/>
            <person name="Brison A."/>
            <person name="Carone J.V."/>
            <person name="Caskin T.P."/>
            <person name="Diamond M."/>
            <person name="Durham M.E."/>
            <person name="Foxe J.M."/>
            <person name="Go M."/>
            <person name="Henderson B.A."/>
            <person name="Jones I.B."/>
            <person name="McGettigan J.A."/>
            <person name="Micheletti S.J."/>
            <person name="Nasrallah M.E."/>
            <person name="Ortiz D."/>
            <person name="Piller C.R."/>
            <person name="Privatt S.R."/>
            <person name="Schneider S.L."/>
            <person name="Sharp S."/>
            <person name="Smith T.C."/>
            <person name="Stanton J.D."/>
            <person name="Ullery H.E."/>
            <person name="Wilson R.J."/>
            <person name="Serrano M.G."/>
            <person name="Buck G."/>
            <person name="Lee V."/>
            <person name="Wang Y."/>
            <person name="Carvalho R."/>
            <person name="Voegtly L."/>
            <person name="Shi R."/>
            <person name="Duckworth R."/>
            <person name="Johnson A."/>
            <person name="Loviza R."/>
            <person name="Walstead R."/>
            <person name="Shah Z."/>
            <person name="Kiflezghi M."/>
            <person name="Wade K."/>
            <person name="Ball S.L."/>
            <person name="Bradley K.W."/>
            <person name="Asai D.J."/>
            <person name="Bowman C.A."/>
            <person name="Russell D.A."/>
            <person name="Pope W.H."/>
            <person name="Jacobs-Sera D."/>
            <person name="Hendrix R.W."/>
            <person name="Hatfull G.F."/>
        </authorList>
    </citation>
    <scope>NUCLEOTIDE SEQUENCE [LARGE SCALE GENOMIC DNA]</scope>
    <source>
        <strain evidence="2 3">DSM 27648</strain>
    </source>
</reference>
<feature type="transmembrane region" description="Helical" evidence="1">
    <location>
        <begin position="12"/>
        <end position="34"/>
    </location>
</feature>
<sequence>MIRRAKARREAGGFTLLELMVVVLIVAMLAMMAVPNMAAAREDRLAFREADMFAKVIHVARTRALARGAAQLVTITSNGVTDRGSILSYEGLNAQGRPQSPCKIPGSWSQVPGGGPLNPLIGGENLNASANSLQVKAGLETVLTVDGQAQTAVAMCFTPGGRVYLSAGATVAAAVGNLPTTQPFTGDLNLAFQRKPAGSTRPVGLVRNVIMTPTGATRIRSQ</sequence>
<protein>
    <recommendedName>
        <fullName evidence="4">Prepilin-type N-terminal cleavage/methylation domain-containing protein</fullName>
    </recommendedName>
</protein>
<gene>
    <name evidence="2" type="ORF">AKJ09_06084</name>
</gene>
<dbReference type="STRING" id="1391654.AKJ09_06084"/>